<dbReference type="InterPro" id="IPR029058">
    <property type="entry name" value="AB_hydrolase_fold"/>
</dbReference>
<dbReference type="PANTHER" id="PTHR43798:SF33">
    <property type="entry name" value="HYDROLASE, PUTATIVE (AFU_ORTHOLOGUE AFUA_2G14860)-RELATED"/>
    <property type="match status" value="1"/>
</dbReference>
<dbReference type="Pfam" id="PF00561">
    <property type="entry name" value="Abhydrolase_1"/>
    <property type="match status" value="1"/>
</dbReference>
<dbReference type="Proteomes" id="UP000216498">
    <property type="component" value="Unassembled WGS sequence"/>
</dbReference>
<dbReference type="EMBL" id="NPMS01000014">
    <property type="protein sequence ID" value="OZU87134.1"/>
    <property type="molecule type" value="Genomic_DNA"/>
</dbReference>
<dbReference type="OrthoDB" id="9805423at2"/>
<gene>
    <name evidence="2" type="ORF">CIL03_18285</name>
</gene>
<feature type="domain" description="AB hydrolase-1" evidence="1">
    <location>
        <begin position="13"/>
        <end position="123"/>
    </location>
</feature>
<name>A0A265N6M9_9BACI</name>
<reference evidence="2 3" key="1">
    <citation type="submission" date="2017-08" db="EMBL/GenBank/DDBJ databases">
        <title>Virgibacillus indicus sp. nov. and Virgibacillus profoundi sp. nov, two moderately halophilic bacteria isolated from marine sediment by using the Microfluidic Streak Plate.</title>
        <authorList>
            <person name="Xu B."/>
            <person name="Hu B."/>
            <person name="Wang J."/>
            <person name="Zhu Y."/>
            <person name="Huang L."/>
            <person name="Du W."/>
            <person name="Huang Y."/>
        </authorList>
    </citation>
    <scope>NUCLEOTIDE SEQUENCE [LARGE SCALE GENOMIC DNA]</scope>
    <source>
        <strain evidence="2 3">IO3-P2-C2</strain>
    </source>
</reference>
<sequence length="237" mass="26547">MILHTTITGEGEPIVLLHIGLQTGEIDFQAHQEYFKENYQVISPDLRGHGKSVSNEFSNFLQDSVQDLKDTLVNLGVETSHLIGCSLGALVGLMFAKQFPENVKSLTISGIIPEKPADWEELSAEDVKQQAQILENKEAVAYFDSIHKSNWREILEISNHTDWYPFHETEDLSTLNMPVLFIVGEGSSIETTGAITYPKSNKNIHVSIIPFAGHNVHLEQPEIHNKIVENFLSEIEA</sequence>
<dbReference type="PANTHER" id="PTHR43798">
    <property type="entry name" value="MONOACYLGLYCEROL LIPASE"/>
    <property type="match status" value="1"/>
</dbReference>
<dbReference type="RefSeq" id="WP_094887325.1">
    <property type="nucleotide sequence ID" value="NZ_NPMS01000014.1"/>
</dbReference>
<dbReference type="SUPFAM" id="SSF53474">
    <property type="entry name" value="alpha/beta-Hydrolases"/>
    <property type="match status" value="1"/>
</dbReference>
<dbReference type="PRINTS" id="PR00111">
    <property type="entry name" value="ABHYDROLASE"/>
</dbReference>
<dbReference type="GO" id="GO:0016787">
    <property type="term" value="F:hydrolase activity"/>
    <property type="evidence" value="ECO:0007669"/>
    <property type="project" value="UniProtKB-KW"/>
</dbReference>
<dbReference type="InterPro" id="IPR050266">
    <property type="entry name" value="AB_hydrolase_sf"/>
</dbReference>
<keyword evidence="2" id="KW-0378">Hydrolase</keyword>
<proteinExistence type="predicted"/>
<comment type="caution">
    <text evidence="2">The sequence shown here is derived from an EMBL/GenBank/DDBJ whole genome shotgun (WGS) entry which is preliminary data.</text>
</comment>
<evidence type="ECO:0000259" key="1">
    <source>
        <dbReference type="Pfam" id="PF00561"/>
    </source>
</evidence>
<organism evidence="2 3">
    <name type="scientific">Virgibacillus indicus</name>
    <dbReference type="NCBI Taxonomy" id="2024554"/>
    <lineage>
        <taxon>Bacteria</taxon>
        <taxon>Bacillati</taxon>
        <taxon>Bacillota</taxon>
        <taxon>Bacilli</taxon>
        <taxon>Bacillales</taxon>
        <taxon>Bacillaceae</taxon>
        <taxon>Virgibacillus</taxon>
    </lineage>
</organism>
<keyword evidence="3" id="KW-1185">Reference proteome</keyword>
<dbReference type="GO" id="GO:0016020">
    <property type="term" value="C:membrane"/>
    <property type="evidence" value="ECO:0007669"/>
    <property type="project" value="TreeGrafter"/>
</dbReference>
<dbReference type="InterPro" id="IPR000073">
    <property type="entry name" value="AB_hydrolase_1"/>
</dbReference>
<dbReference type="AlphaFoldDB" id="A0A265N6M9"/>
<dbReference type="Gene3D" id="3.40.50.1820">
    <property type="entry name" value="alpha/beta hydrolase"/>
    <property type="match status" value="1"/>
</dbReference>
<evidence type="ECO:0000313" key="2">
    <source>
        <dbReference type="EMBL" id="OZU87134.1"/>
    </source>
</evidence>
<protein>
    <submittedName>
        <fullName evidence="2">Alpha/beta hydrolase</fullName>
    </submittedName>
</protein>
<accession>A0A265N6M9</accession>
<evidence type="ECO:0000313" key="3">
    <source>
        <dbReference type="Proteomes" id="UP000216498"/>
    </source>
</evidence>